<evidence type="ECO:0000256" key="3">
    <source>
        <dbReference type="ARBA" id="ARBA00023239"/>
    </source>
</evidence>
<dbReference type="InterPro" id="IPR035400">
    <property type="entry name" value="Urocanase_N"/>
</dbReference>
<name>A0A8V5HCY3_MELUD</name>
<dbReference type="Pfam" id="PF01175">
    <property type="entry name" value="Urocanase"/>
    <property type="match status" value="1"/>
</dbReference>
<keyword evidence="9" id="KW-1185">Reference proteome</keyword>
<dbReference type="Proteomes" id="UP000694405">
    <property type="component" value="Chromosome 9"/>
</dbReference>
<dbReference type="Ensembl" id="ENSMUNT00000026147.1">
    <property type="protein sequence ID" value="ENSMUNP00000025415.1"/>
    <property type="gene ID" value="ENSMUNG00000005979.2"/>
</dbReference>
<dbReference type="PIRSF" id="PIRSF001423">
    <property type="entry name" value="Urocanate_hydrat"/>
    <property type="match status" value="1"/>
</dbReference>
<dbReference type="GO" id="GO:0006548">
    <property type="term" value="P:L-histidine catabolic process"/>
    <property type="evidence" value="ECO:0007669"/>
    <property type="project" value="TreeGrafter"/>
</dbReference>
<evidence type="ECO:0000256" key="1">
    <source>
        <dbReference type="ARBA" id="ARBA00001911"/>
    </source>
</evidence>
<dbReference type="AlphaFoldDB" id="A0A8V5HCY3"/>
<sequence>SKITRSLFSLWTYCTLQTMGNLALRNALRYFPPEIQKKLALEFAEELRLYGHIYMYRFFPEIEMRAYPIGEYPCKTKSAAAIMLMIMNNLDPSVAQFPQELVTYGGNGQVFSNWAQFWLAMHYLSEMTEEQTLVMYSGHPLGLFPSHHCAPRLIITNGMVIPNYSSRDEYERLFALGVTMYGQMTAGSYCYIGPQGIVHGTVVDEAALLKRHKQGWLMEISNNLDHCIARLRDARKNKIALSLGYHGNVVDLWERLVHELDTTGELLVDLGSDQTSCHNPFNGGYYPVQLSFEEAKQLLSTNPGKFRTLVKESLKRQVAAINRLADKGMFFWDYGNAFLLEAQRAGADLVKRGANKTEFRYPSYVQHIMGDIFSLGFGPFRWVCTSGDPQDLATTDSIAMSVLEESIRQGVSTSVKQQYHDNIRWIREAGRHSLVVGSQARILYSDQRGRVSIAVAINRAISEGRIKAPVVLSRDHHDVSGTDSPYRETSNIYDGSALCADMAVQNFVGDAFRGATWVALHNGGGVGWGEVINGGFGLVLDGSKEAEERAKMMLSWDVSNGVARRCWSGNDYAYETICQAMKENATLKVTLPHKVVDESILEPAMKR</sequence>
<dbReference type="PANTHER" id="PTHR12216">
    <property type="entry name" value="UROCANATE HYDRATASE"/>
    <property type="match status" value="1"/>
</dbReference>
<dbReference type="Pfam" id="PF17392">
    <property type="entry name" value="Urocanase_C"/>
    <property type="match status" value="1"/>
</dbReference>
<dbReference type="InterPro" id="IPR023636">
    <property type="entry name" value="Urocanase_CS"/>
</dbReference>
<dbReference type="InterPro" id="IPR023637">
    <property type="entry name" value="Urocanase-like"/>
</dbReference>
<gene>
    <name evidence="8" type="primary">LOC101880289</name>
</gene>
<proteinExistence type="predicted"/>
<dbReference type="SUPFAM" id="SSF111326">
    <property type="entry name" value="Urocanase"/>
    <property type="match status" value="1"/>
</dbReference>
<organism evidence="8 9">
    <name type="scientific">Melopsittacus undulatus</name>
    <name type="common">Budgerigar</name>
    <name type="synonym">Psittacus undulatus</name>
    <dbReference type="NCBI Taxonomy" id="13146"/>
    <lineage>
        <taxon>Eukaryota</taxon>
        <taxon>Metazoa</taxon>
        <taxon>Chordata</taxon>
        <taxon>Craniata</taxon>
        <taxon>Vertebrata</taxon>
        <taxon>Euteleostomi</taxon>
        <taxon>Archelosauria</taxon>
        <taxon>Archosauria</taxon>
        <taxon>Dinosauria</taxon>
        <taxon>Saurischia</taxon>
        <taxon>Theropoda</taxon>
        <taxon>Coelurosauria</taxon>
        <taxon>Aves</taxon>
        <taxon>Neognathae</taxon>
        <taxon>Neoaves</taxon>
        <taxon>Telluraves</taxon>
        <taxon>Australaves</taxon>
        <taxon>Psittaciformes</taxon>
        <taxon>Psittaculidae</taxon>
        <taxon>Melopsittacus</taxon>
    </lineage>
</organism>
<evidence type="ECO:0000313" key="8">
    <source>
        <dbReference type="Ensembl" id="ENSMUNP00000025415.1"/>
    </source>
</evidence>
<reference evidence="8" key="2">
    <citation type="submission" date="2025-08" db="UniProtKB">
        <authorList>
            <consortium name="Ensembl"/>
        </authorList>
    </citation>
    <scope>IDENTIFICATION</scope>
</reference>
<comment type="cofactor">
    <cofactor evidence="1">
        <name>NAD(+)</name>
        <dbReference type="ChEBI" id="CHEBI:57540"/>
    </cofactor>
</comment>
<dbReference type="PANTHER" id="PTHR12216:SF3">
    <property type="entry name" value="UROCANATE HYDRATASE"/>
    <property type="match status" value="1"/>
</dbReference>
<evidence type="ECO:0000259" key="5">
    <source>
        <dbReference type="Pfam" id="PF01175"/>
    </source>
</evidence>
<reference evidence="8" key="3">
    <citation type="submission" date="2025-09" db="UniProtKB">
        <authorList>
            <consortium name="Ensembl"/>
        </authorList>
    </citation>
    <scope>IDENTIFICATION</scope>
</reference>
<keyword evidence="3" id="KW-0456">Lyase</keyword>
<protein>
    <recommendedName>
        <fullName evidence="4">Urocanate hydratase</fullName>
    </recommendedName>
</protein>
<keyword evidence="2" id="KW-0520">NAD</keyword>
<accession>A0A8V5HCY3</accession>
<dbReference type="FunFam" id="3.40.1770.10:FF:000003">
    <property type="entry name" value="Urocanate hydratase 1"/>
    <property type="match status" value="1"/>
</dbReference>
<evidence type="ECO:0000313" key="9">
    <source>
        <dbReference type="Proteomes" id="UP000694405"/>
    </source>
</evidence>
<evidence type="ECO:0000259" key="6">
    <source>
        <dbReference type="Pfam" id="PF17391"/>
    </source>
</evidence>
<evidence type="ECO:0000256" key="4">
    <source>
        <dbReference type="ARBA" id="ARBA00070010"/>
    </source>
</evidence>
<dbReference type="InterPro" id="IPR035085">
    <property type="entry name" value="Urocanase_Rossmann-like"/>
</dbReference>
<dbReference type="FunFam" id="3.40.1770.10:FF:000002">
    <property type="entry name" value="Urocanate hydratase 1"/>
    <property type="match status" value="1"/>
</dbReference>
<feature type="domain" description="Urocanase Rossmann-like" evidence="5">
    <location>
        <begin position="203"/>
        <end position="368"/>
    </location>
</feature>
<dbReference type="Gene3D" id="3.40.1770.10">
    <property type="entry name" value="Urocanase superfamily"/>
    <property type="match status" value="2"/>
</dbReference>
<dbReference type="PROSITE" id="PS01233">
    <property type="entry name" value="UROCANASE"/>
    <property type="match status" value="1"/>
</dbReference>
<dbReference type="GO" id="GO:0016153">
    <property type="term" value="F:urocanate hydratase activity"/>
    <property type="evidence" value="ECO:0007669"/>
    <property type="project" value="InterPro"/>
</dbReference>
<reference evidence="8" key="1">
    <citation type="submission" date="2020-03" db="EMBL/GenBank/DDBJ databases">
        <title>Melopsittacus undulatus (budgerigar) genome, bMelUnd1, maternal haplotype with Z.</title>
        <authorList>
            <person name="Gedman G."/>
            <person name="Mountcastle J."/>
            <person name="Haase B."/>
            <person name="Formenti G."/>
            <person name="Wright T."/>
            <person name="Apodaca J."/>
            <person name="Pelan S."/>
            <person name="Chow W."/>
            <person name="Rhie A."/>
            <person name="Howe K."/>
            <person name="Fedrigo O."/>
            <person name="Jarvis E.D."/>
        </authorList>
    </citation>
    <scope>NUCLEOTIDE SEQUENCE [LARGE SCALE GENOMIC DNA]</scope>
</reference>
<dbReference type="Pfam" id="PF17391">
    <property type="entry name" value="Urocanase_N"/>
    <property type="match status" value="1"/>
</dbReference>
<evidence type="ECO:0000259" key="7">
    <source>
        <dbReference type="Pfam" id="PF17392"/>
    </source>
</evidence>
<dbReference type="InterPro" id="IPR036190">
    <property type="entry name" value="Urocanase_sf"/>
</dbReference>
<evidence type="ECO:0000256" key="2">
    <source>
        <dbReference type="ARBA" id="ARBA00023027"/>
    </source>
</evidence>
<dbReference type="InterPro" id="IPR035401">
    <property type="entry name" value="Urocanase_C"/>
</dbReference>
<feature type="domain" description="Urocanase N-terminal" evidence="6">
    <location>
        <begin position="64"/>
        <end position="190"/>
    </location>
</feature>
<feature type="domain" description="Urocanase C-terminal" evidence="7">
    <location>
        <begin position="371"/>
        <end position="577"/>
    </location>
</feature>